<accession>E3MJR1</accession>
<evidence type="ECO:0000313" key="1">
    <source>
        <dbReference type="EMBL" id="EFP03582.1"/>
    </source>
</evidence>
<keyword evidence="2" id="KW-1185">Reference proteome</keyword>
<protein>
    <submittedName>
        <fullName evidence="1">Uncharacterized protein</fullName>
    </submittedName>
</protein>
<name>E3MJR1_CAERE</name>
<sequence>MVCQDIESLSVSLGGSMKWINYLNIARFTSKEDGGEEINLFISSKMNQNIVVLQSPEKNSIRAWFYFAKDDVPIASQHHVFVSSDNNEIEKNYFLKAVQWLKELVATYGLEDIELHVYMTEPPGHFEINHSFLKITEVNLYSDNVDVFRWLLPQLPQSLRYLSLNPLTMSCNQIVIPSDILSSPQVTNCENLFFACPVNFSNSQFSSLNAERLCFETTDLDERSVNNFLKVILLEFFFSHKRFQKWSSGLIGYPFSEFTIRLGRPPNFWHVCQGLKTQSWGNIFEKFE</sequence>
<dbReference type="HOGENOM" id="CLU_967219_0_0_1"/>
<evidence type="ECO:0000313" key="2">
    <source>
        <dbReference type="Proteomes" id="UP000008281"/>
    </source>
</evidence>
<proteinExistence type="predicted"/>
<reference evidence="1" key="1">
    <citation type="submission" date="2007-07" db="EMBL/GenBank/DDBJ databases">
        <title>PCAP assembly of the Caenorhabditis remanei genome.</title>
        <authorList>
            <consortium name="The Caenorhabditis remanei Sequencing Consortium"/>
            <person name="Wilson R.K."/>
        </authorList>
    </citation>
    <scope>NUCLEOTIDE SEQUENCE [LARGE SCALE GENOMIC DNA]</scope>
    <source>
        <strain evidence="1">PB4641</strain>
    </source>
</reference>
<dbReference type="OMA" id="WINYLNI"/>
<dbReference type="InParanoid" id="E3MJR1"/>
<dbReference type="Proteomes" id="UP000008281">
    <property type="component" value="Unassembled WGS sequence"/>
</dbReference>
<dbReference type="AlphaFoldDB" id="E3MJR1"/>
<gene>
    <name evidence="1" type="ORF">CRE_19260</name>
</gene>
<organism evidence="2">
    <name type="scientific">Caenorhabditis remanei</name>
    <name type="common">Caenorhabditis vulgaris</name>
    <dbReference type="NCBI Taxonomy" id="31234"/>
    <lineage>
        <taxon>Eukaryota</taxon>
        <taxon>Metazoa</taxon>
        <taxon>Ecdysozoa</taxon>
        <taxon>Nematoda</taxon>
        <taxon>Chromadorea</taxon>
        <taxon>Rhabditida</taxon>
        <taxon>Rhabditina</taxon>
        <taxon>Rhabditomorpha</taxon>
        <taxon>Rhabditoidea</taxon>
        <taxon>Rhabditidae</taxon>
        <taxon>Peloderinae</taxon>
        <taxon>Caenorhabditis</taxon>
    </lineage>
</organism>
<dbReference type="EMBL" id="DS268450">
    <property type="protein sequence ID" value="EFP03582.1"/>
    <property type="molecule type" value="Genomic_DNA"/>
</dbReference>